<evidence type="ECO:0000256" key="2">
    <source>
        <dbReference type="ARBA" id="ARBA00008203"/>
    </source>
</evidence>
<keyword evidence="9" id="KW-0961">Cell wall biogenesis/degradation</keyword>
<feature type="signal peptide" evidence="11">
    <location>
        <begin position="1"/>
        <end position="17"/>
    </location>
</feature>
<evidence type="ECO:0000256" key="10">
    <source>
        <dbReference type="SAM" id="Phobius"/>
    </source>
</evidence>
<name>A0A8H5BY21_9AGAR</name>
<dbReference type="InterPro" id="IPR037654">
    <property type="entry name" value="Big1"/>
</dbReference>
<dbReference type="GO" id="GO:0009272">
    <property type="term" value="P:fungal-type cell wall biogenesis"/>
    <property type="evidence" value="ECO:0007669"/>
    <property type="project" value="TreeGrafter"/>
</dbReference>
<dbReference type="GO" id="GO:0005789">
    <property type="term" value="C:endoplasmic reticulum membrane"/>
    <property type="evidence" value="ECO:0007669"/>
    <property type="project" value="UniProtKB-SubCell"/>
</dbReference>
<dbReference type="GO" id="GO:0006078">
    <property type="term" value="P:(1-&gt;6)-beta-D-glucan biosynthetic process"/>
    <property type="evidence" value="ECO:0007669"/>
    <property type="project" value="TreeGrafter"/>
</dbReference>
<dbReference type="EMBL" id="JAACJK010000113">
    <property type="protein sequence ID" value="KAF5331667.1"/>
    <property type="molecule type" value="Genomic_DNA"/>
</dbReference>
<organism evidence="12 13">
    <name type="scientific">Ephemerocybe angulata</name>
    <dbReference type="NCBI Taxonomy" id="980116"/>
    <lineage>
        <taxon>Eukaryota</taxon>
        <taxon>Fungi</taxon>
        <taxon>Dikarya</taxon>
        <taxon>Basidiomycota</taxon>
        <taxon>Agaricomycotina</taxon>
        <taxon>Agaricomycetes</taxon>
        <taxon>Agaricomycetidae</taxon>
        <taxon>Agaricales</taxon>
        <taxon>Agaricineae</taxon>
        <taxon>Psathyrellaceae</taxon>
        <taxon>Ephemerocybe</taxon>
    </lineage>
</organism>
<evidence type="ECO:0000313" key="12">
    <source>
        <dbReference type="EMBL" id="KAF5331667.1"/>
    </source>
</evidence>
<dbReference type="PANTHER" id="PTHR28285:SF1">
    <property type="entry name" value="PROTEIN BIG1"/>
    <property type="match status" value="1"/>
</dbReference>
<keyword evidence="7 10" id="KW-1133">Transmembrane helix</keyword>
<keyword evidence="5 11" id="KW-0732">Signal</keyword>
<dbReference type="AlphaFoldDB" id="A0A8H5BY21"/>
<dbReference type="PANTHER" id="PTHR28285">
    <property type="entry name" value="PROTEIN BIG1"/>
    <property type="match status" value="1"/>
</dbReference>
<keyword evidence="13" id="KW-1185">Reference proteome</keyword>
<keyword evidence="6" id="KW-0256">Endoplasmic reticulum</keyword>
<comment type="caution">
    <text evidence="12">The sequence shown here is derived from an EMBL/GenBank/DDBJ whole genome shotgun (WGS) entry which is preliminary data.</text>
</comment>
<evidence type="ECO:0000256" key="8">
    <source>
        <dbReference type="ARBA" id="ARBA00023136"/>
    </source>
</evidence>
<evidence type="ECO:0000256" key="7">
    <source>
        <dbReference type="ARBA" id="ARBA00022989"/>
    </source>
</evidence>
<accession>A0A8H5BY21</accession>
<reference evidence="12 13" key="1">
    <citation type="journal article" date="2020" name="ISME J.">
        <title>Uncovering the hidden diversity of litter-decomposition mechanisms in mushroom-forming fungi.</title>
        <authorList>
            <person name="Floudas D."/>
            <person name="Bentzer J."/>
            <person name="Ahren D."/>
            <person name="Johansson T."/>
            <person name="Persson P."/>
            <person name="Tunlid A."/>
        </authorList>
    </citation>
    <scope>NUCLEOTIDE SEQUENCE [LARGE SCALE GENOMIC DNA]</scope>
    <source>
        <strain evidence="12 13">CBS 175.51</strain>
    </source>
</reference>
<evidence type="ECO:0000256" key="4">
    <source>
        <dbReference type="ARBA" id="ARBA00022692"/>
    </source>
</evidence>
<proteinExistence type="inferred from homology"/>
<evidence type="ECO:0000256" key="6">
    <source>
        <dbReference type="ARBA" id="ARBA00022824"/>
    </source>
</evidence>
<comment type="subcellular location">
    <subcellularLocation>
        <location evidence="1">Endoplasmic reticulum membrane</location>
        <topology evidence="1">Single-pass type I membrane protein</topology>
    </subcellularLocation>
</comment>
<comment type="similarity">
    <text evidence="2">Belongs to the BIG1 family.</text>
</comment>
<keyword evidence="8 10" id="KW-0472">Membrane</keyword>
<evidence type="ECO:0000256" key="9">
    <source>
        <dbReference type="ARBA" id="ARBA00023316"/>
    </source>
</evidence>
<evidence type="ECO:0000256" key="11">
    <source>
        <dbReference type="SAM" id="SignalP"/>
    </source>
</evidence>
<feature type="chain" id="PRO_5034477294" description="Protein BIG1" evidence="11">
    <location>
        <begin position="18"/>
        <end position="273"/>
    </location>
</feature>
<dbReference type="GO" id="GO:0071555">
    <property type="term" value="P:cell wall organization"/>
    <property type="evidence" value="ECO:0007669"/>
    <property type="project" value="UniProtKB-KW"/>
</dbReference>
<evidence type="ECO:0000256" key="5">
    <source>
        <dbReference type="ARBA" id="ARBA00022729"/>
    </source>
</evidence>
<evidence type="ECO:0000256" key="1">
    <source>
        <dbReference type="ARBA" id="ARBA00004115"/>
    </source>
</evidence>
<evidence type="ECO:0000256" key="3">
    <source>
        <dbReference type="ARBA" id="ARBA00022089"/>
    </source>
</evidence>
<dbReference type="OrthoDB" id="10029326at2759"/>
<dbReference type="Proteomes" id="UP000541558">
    <property type="component" value="Unassembled WGS sequence"/>
</dbReference>
<feature type="transmembrane region" description="Helical" evidence="10">
    <location>
        <begin position="228"/>
        <end position="251"/>
    </location>
</feature>
<keyword evidence="4 10" id="KW-0812">Transmembrane</keyword>
<sequence length="273" mass="29438">MTRLLGLLAVAVPLVSAFSNTAPLLVWSSESSDAIDALPSTALQASTVLDSLLSSEQVCDYDAVVLVQQRGLHASDLRNLSPESSDLPQLLAHSPSSRTFQYLVNDDASALLSNRAQDLAKECESKLLRYSPGDSGVVLDHGRKTVVSLGLPDLKESGAARRVAMRNQERALAEELDALASVFPNHLVIYSGVPLSALSARASPHVFINDDLPEGGILKRYQILTPGLISIFLVIFFILIPVLMVGIKALAGIQNPIKMDMPKNFNAQEKKNQ</sequence>
<gene>
    <name evidence="12" type="ORF">D9611_007614</name>
</gene>
<evidence type="ECO:0000313" key="13">
    <source>
        <dbReference type="Proteomes" id="UP000541558"/>
    </source>
</evidence>
<protein>
    <recommendedName>
        <fullName evidence="3">Protein BIG1</fullName>
    </recommendedName>
</protein>